<dbReference type="EMBL" id="CAMKVN010003649">
    <property type="protein sequence ID" value="CAI2185288.1"/>
    <property type="molecule type" value="Genomic_DNA"/>
</dbReference>
<sequence>MHITALRHEKYLNHQPAHQRRRKFECSDSSPGIRTLRQQGILHY</sequence>
<comment type="caution">
    <text evidence="2">The sequence shown here is derived from an EMBL/GenBank/DDBJ whole genome shotgun (WGS) entry which is preliminary data.</text>
</comment>
<name>A0A9W4SYI8_9GLOM</name>
<feature type="compositionally biased region" description="Basic and acidic residues" evidence="1">
    <location>
        <begin position="1"/>
        <end position="12"/>
    </location>
</feature>
<gene>
    <name evidence="2" type="ORF">FWILDA_LOCUS12002</name>
</gene>
<reference evidence="2" key="1">
    <citation type="submission" date="2022-08" db="EMBL/GenBank/DDBJ databases">
        <authorList>
            <person name="Kallberg Y."/>
            <person name="Tangrot J."/>
            <person name="Rosling A."/>
        </authorList>
    </citation>
    <scope>NUCLEOTIDE SEQUENCE</scope>
    <source>
        <strain evidence="2">Wild A</strain>
    </source>
</reference>
<keyword evidence="3" id="KW-1185">Reference proteome</keyword>
<evidence type="ECO:0000313" key="3">
    <source>
        <dbReference type="Proteomes" id="UP001153678"/>
    </source>
</evidence>
<evidence type="ECO:0000313" key="2">
    <source>
        <dbReference type="EMBL" id="CAI2185288.1"/>
    </source>
</evidence>
<organism evidence="2 3">
    <name type="scientific">Funneliformis geosporum</name>
    <dbReference type="NCBI Taxonomy" id="1117311"/>
    <lineage>
        <taxon>Eukaryota</taxon>
        <taxon>Fungi</taxon>
        <taxon>Fungi incertae sedis</taxon>
        <taxon>Mucoromycota</taxon>
        <taxon>Glomeromycotina</taxon>
        <taxon>Glomeromycetes</taxon>
        <taxon>Glomerales</taxon>
        <taxon>Glomeraceae</taxon>
        <taxon>Funneliformis</taxon>
    </lineage>
</organism>
<accession>A0A9W4SYI8</accession>
<dbReference type="AlphaFoldDB" id="A0A9W4SYI8"/>
<evidence type="ECO:0000256" key="1">
    <source>
        <dbReference type="SAM" id="MobiDB-lite"/>
    </source>
</evidence>
<proteinExistence type="predicted"/>
<feature type="region of interest" description="Disordered" evidence="1">
    <location>
        <begin position="1"/>
        <end position="32"/>
    </location>
</feature>
<protein>
    <submittedName>
        <fullName evidence="2">16568_t:CDS:1</fullName>
    </submittedName>
</protein>
<dbReference type="Proteomes" id="UP001153678">
    <property type="component" value="Unassembled WGS sequence"/>
</dbReference>